<dbReference type="PANTHER" id="PTHR42643:SF41">
    <property type="entry name" value="IONOTROPIC RECEPTOR 20A-RELATED"/>
    <property type="match status" value="1"/>
</dbReference>
<keyword evidence="5 8" id="KW-0472">Membrane</keyword>
<evidence type="ECO:0000256" key="4">
    <source>
        <dbReference type="ARBA" id="ARBA00022989"/>
    </source>
</evidence>
<dbReference type="SUPFAM" id="SSF53850">
    <property type="entry name" value="Periplasmic binding protein-like II"/>
    <property type="match status" value="1"/>
</dbReference>
<keyword evidence="3 8" id="KW-0812">Transmembrane</keyword>
<protein>
    <submittedName>
        <fullName evidence="9">Uncharacterized protein</fullName>
    </submittedName>
</protein>
<proteinExistence type="predicted"/>
<keyword evidence="10" id="KW-1185">Reference proteome</keyword>
<accession>A0A182TKB8</accession>
<feature type="transmembrane region" description="Helical" evidence="8">
    <location>
        <begin position="253"/>
        <end position="278"/>
    </location>
</feature>
<evidence type="ECO:0000256" key="7">
    <source>
        <dbReference type="ARBA" id="ARBA00023180"/>
    </source>
</evidence>
<feature type="transmembrane region" description="Helical" evidence="8">
    <location>
        <begin position="1086"/>
        <end position="1109"/>
    </location>
</feature>
<evidence type="ECO:0000313" key="9">
    <source>
        <dbReference type="EnsemblMetazoa" id="AMEC003877-PA"/>
    </source>
</evidence>
<keyword evidence="6" id="KW-0675">Receptor</keyword>
<dbReference type="Proteomes" id="UP000075902">
    <property type="component" value="Unassembled WGS sequence"/>
</dbReference>
<keyword evidence="4 8" id="KW-1133">Transmembrane helix</keyword>
<dbReference type="STRING" id="34690.A0A182TKB8"/>
<evidence type="ECO:0000256" key="5">
    <source>
        <dbReference type="ARBA" id="ARBA00023136"/>
    </source>
</evidence>
<evidence type="ECO:0000256" key="8">
    <source>
        <dbReference type="SAM" id="Phobius"/>
    </source>
</evidence>
<keyword evidence="7" id="KW-0325">Glycoprotein</keyword>
<dbReference type="EnsemblMetazoa" id="AMEC003877-RA">
    <property type="protein sequence ID" value="AMEC003877-PA"/>
    <property type="gene ID" value="AMEC003877"/>
</dbReference>
<feature type="transmembrane region" description="Helical" evidence="8">
    <location>
        <begin position="299"/>
        <end position="322"/>
    </location>
</feature>
<dbReference type="AlphaFoldDB" id="A0A182TKB8"/>
<dbReference type="GO" id="GO:0005886">
    <property type="term" value="C:plasma membrane"/>
    <property type="evidence" value="ECO:0007669"/>
    <property type="project" value="UniProtKB-SubCell"/>
</dbReference>
<keyword evidence="2" id="KW-1003">Cell membrane</keyword>
<reference evidence="9" key="2">
    <citation type="submission" date="2020-05" db="UniProtKB">
        <authorList>
            <consortium name="EnsemblMetazoa"/>
        </authorList>
    </citation>
    <scope>IDENTIFICATION</scope>
    <source>
        <strain evidence="9">CM1001059</strain>
    </source>
</reference>
<sequence length="1120" mass="129790">MASKARLLQIKPGHRLTAKVTNRDPSDGFGERSVLARILATRCPTVYSIVNIPLQTLKILLLFLLSEYYTAILSSSLGLSQLPAYPKTLTEFYLTKLSIMYHHRRILTEIQSQISSRVVMVNTTQPYEPSQFAILQLCDRFRHTIGKTTKLYGKHTSHHQFHLIAEPIRSLLSLSPFRKSSPRFSRFQQYVSRLNEAGIGDYLWQQWNEKASDELSSGEEDTDERNTSMLELDHFVPVFINGRYNRVLQEQVIWPFALDLWALSGALATFYVWYLLVLAPHLRQHRRDMYDLVNTPLHMFRIVLLFLLTEYYTAMLTSSLGLSQVPFYPTTIQEFVKTPTPILVLRRDLISTFQENKDFARKIRNLSYIPTELMKHVTEVTFLNIDINEQRTETKAIHYAPILVHAFGISNPNGPSEESPIQSEVLKILEYFKLIEKTKNIIVLLDAYGVKPTELDLLAKTYHHFGAIDIIFVLLKMKEPIVIRLNDISTEFVKLSTFAGIEQLFPDRLANMSGRPYKVACLENPPLSFRSPATNRTIGIDVEFIDMIAKHQHTVADYRYTAQPIKLFEPWHSTEIDFATYRIILTEQVYKFALLFLPNQYLWCLAVPKTYNRILHQQILWPYTTDMWLLIGTILQSLNTPIVIHAVTSFHWMKNKLYILKDVLDTLQHFGLYGKSKKLIVLIDMNRVTMAELKVLKESYQHAGAIDILYVLDHSNFNQLNIMVPARHNRTTMVRRSTESSIEQLFPDRLSNLSGQPYKVACIENRPLTYRDASSGRIIGIDVDFIDIIAKHQRTVALFKHTADPIKQFKSWYDVEFDMATYRVPDGGLAYPFTPLYFPNQFRWCLAVPKTYDRVIHDQVIWPYQPSLWALLLSLAAFLIVYRLFLRQPIQHQYPDVFPAIDTPLQLLRMLLLFLMTEYYTAKLTAILGLSEVPIYPRTLAEFSSSPIPLLASHRSGYQYLIDNPQVHAKTIEWNFSAQYDPTGMALLQLCDLFPFTIGDTTQIMGKRLSHHHYHLIDEPISTSICISPFRKTSPRLVRFQQYVTRLNEAGIWDQLVSKWMLKDGRVSVAHGADERTSFRSSILELFHFVPVYVIGGYLYTSALIIFILEHLVYRLQQRF</sequence>
<evidence type="ECO:0000256" key="6">
    <source>
        <dbReference type="ARBA" id="ARBA00023170"/>
    </source>
</evidence>
<organism evidence="9 10">
    <name type="scientific">Anopheles melas</name>
    <dbReference type="NCBI Taxonomy" id="34690"/>
    <lineage>
        <taxon>Eukaryota</taxon>
        <taxon>Metazoa</taxon>
        <taxon>Ecdysozoa</taxon>
        <taxon>Arthropoda</taxon>
        <taxon>Hexapoda</taxon>
        <taxon>Insecta</taxon>
        <taxon>Pterygota</taxon>
        <taxon>Neoptera</taxon>
        <taxon>Endopterygota</taxon>
        <taxon>Diptera</taxon>
        <taxon>Nematocera</taxon>
        <taxon>Culicoidea</taxon>
        <taxon>Culicidae</taxon>
        <taxon>Anophelinae</taxon>
        <taxon>Anopheles</taxon>
    </lineage>
</organism>
<evidence type="ECO:0000256" key="3">
    <source>
        <dbReference type="ARBA" id="ARBA00022692"/>
    </source>
</evidence>
<reference evidence="10" key="1">
    <citation type="submission" date="2014-01" db="EMBL/GenBank/DDBJ databases">
        <title>The Genome Sequence of Anopheles melas CM1001059_A (V2).</title>
        <authorList>
            <consortium name="The Broad Institute Genomics Platform"/>
            <person name="Neafsey D.E."/>
            <person name="Besansky N."/>
            <person name="Howell P."/>
            <person name="Walton C."/>
            <person name="Young S.K."/>
            <person name="Zeng Q."/>
            <person name="Gargeya S."/>
            <person name="Fitzgerald M."/>
            <person name="Haas B."/>
            <person name="Abouelleil A."/>
            <person name="Allen A.W."/>
            <person name="Alvarado L."/>
            <person name="Arachchi H.M."/>
            <person name="Berlin A.M."/>
            <person name="Chapman S.B."/>
            <person name="Gainer-Dewar J."/>
            <person name="Goldberg J."/>
            <person name="Griggs A."/>
            <person name="Gujja S."/>
            <person name="Hansen M."/>
            <person name="Howarth C."/>
            <person name="Imamovic A."/>
            <person name="Ireland A."/>
            <person name="Larimer J."/>
            <person name="McCowan C."/>
            <person name="Murphy C."/>
            <person name="Pearson M."/>
            <person name="Poon T.W."/>
            <person name="Priest M."/>
            <person name="Roberts A."/>
            <person name="Saif S."/>
            <person name="Shea T."/>
            <person name="Sisk P."/>
            <person name="Sykes S."/>
            <person name="Wortman J."/>
            <person name="Nusbaum C."/>
            <person name="Birren B."/>
        </authorList>
    </citation>
    <scope>NUCLEOTIDE SEQUENCE [LARGE SCALE GENOMIC DNA]</scope>
    <source>
        <strain evidence="10">CM1001059</strain>
    </source>
</reference>
<name>A0A182TKB8_9DIPT</name>
<evidence type="ECO:0000256" key="1">
    <source>
        <dbReference type="ARBA" id="ARBA00004651"/>
    </source>
</evidence>
<dbReference type="InterPro" id="IPR052192">
    <property type="entry name" value="Insect_Ionotropic_Sensory_Rcpt"/>
</dbReference>
<dbReference type="VEuPathDB" id="VectorBase:AMEC003877"/>
<evidence type="ECO:0000313" key="10">
    <source>
        <dbReference type="Proteomes" id="UP000075902"/>
    </source>
</evidence>
<dbReference type="PANTHER" id="PTHR42643">
    <property type="entry name" value="IONOTROPIC RECEPTOR 20A-RELATED"/>
    <property type="match status" value="1"/>
</dbReference>
<comment type="subcellular location">
    <subcellularLocation>
        <location evidence="1">Cell membrane</location>
        <topology evidence="1">Multi-pass membrane protein</topology>
    </subcellularLocation>
</comment>
<evidence type="ECO:0000256" key="2">
    <source>
        <dbReference type="ARBA" id="ARBA00022475"/>
    </source>
</evidence>